<dbReference type="Pfam" id="PF24809">
    <property type="entry name" value="DUF7708"/>
    <property type="match status" value="1"/>
</dbReference>
<evidence type="ECO:0000259" key="1">
    <source>
        <dbReference type="Pfam" id="PF24809"/>
    </source>
</evidence>
<organism evidence="2 3">
    <name type="scientific">Lasiodiplodia theobromae</name>
    <dbReference type="NCBI Taxonomy" id="45133"/>
    <lineage>
        <taxon>Eukaryota</taxon>
        <taxon>Fungi</taxon>
        <taxon>Dikarya</taxon>
        <taxon>Ascomycota</taxon>
        <taxon>Pezizomycotina</taxon>
        <taxon>Dothideomycetes</taxon>
        <taxon>Dothideomycetes incertae sedis</taxon>
        <taxon>Botryosphaeriales</taxon>
        <taxon>Botryosphaeriaceae</taxon>
        <taxon>Lasiodiplodia</taxon>
    </lineage>
</organism>
<sequence length="352" mass="39539">MASTIPLSDSITAAYLPLIVQSANDIARQAYDEAVSTLQKDLKGDANGLKIIFSANTAENVLQIVSHLESEYNRHGYKRKKVLDCLYSFSARVAHYERILDTLAQHHPEYVSLAWGTLKLVFTGIINHHELVERLAQALTDIGNILAQVKLTAELYQTDHMKQAVAALYAYILKFLVSVIPWYKHRLATRLLLSIVSPFNVVYRDTLQQVKNAVDTITALASHANWAELRDVHGVVRDVRGGVDDIDLRLQRLEYGVQQISRHTMNCEQKIDHVLKVGISTKSLVEKQPVGFRDIYCFQQEILVQLSPPIDPEGNLHKQQVLSKNRQRKPGIISAGAAIGIPRECSSQESCR</sequence>
<dbReference type="InterPro" id="IPR056125">
    <property type="entry name" value="DUF7708"/>
</dbReference>
<accession>A0A5N5D795</accession>
<reference evidence="2 3" key="1">
    <citation type="journal article" date="2019" name="Sci. Rep.">
        <title>A multi-omics analysis of the grapevine pathogen Lasiodiplodia theobromae reveals that temperature affects the expression of virulence- and pathogenicity-related genes.</title>
        <authorList>
            <person name="Felix C."/>
            <person name="Meneses R."/>
            <person name="Goncalves M.F.M."/>
            <person name="Tilleman L."/>
            <person name="Duarte A.S."/>
            <person name="Jorrin-Novo J.V."/>
            <person name="Van de Peer Y."/>
            <person name="Deforce D."/>
            <person name="Van Nieuwerburgh F."/>
            <person name="Esteves A.C."/>
            <person name="Alves A."/>
        </authorList>
    </citation>
    <scope>NUCLEOTIDE SEQUENCE [LARGE SCALE GENOMIC DNA]</scope>
    <source>
        <strain evidence="2 3">LA-SOL3</strain>
    </source>
</reference>
<feature type="domain" description="DUF7708" evidence="1">
    <location>
        <begin position="85"/>
        <end position="229"/>
    </location>
</feature>
<protein>
    <recommendedName>
        <fullName evidence="1">DUF7708 domain-containing protein</fullName>
    </recommendedName>
</protein>
<evidence type="ECO:0000313" key="2">
    <source>
        <dbReference type="EMBL" id="KAB2573619.1"/>
    </source>
</evidence>
<dbReference type="AlphaFoldDB" id="A0A5N5D795"/>
<keyword evidence="3" id="KW-1185">Reference proteome</keyword>
<gene>
    <name evidence="2" type="ORF">DBV05_g7730</name>
</gene>
<name>A0A5N5D795_9PEZI</name>
<evidence type="ECO:0000313" key="3">
    <source>
        <dbReference type="Proteomes" id="UP000325902"/>
    </source>
</evidence>
<proteinExistence type="predicted"/>
<dbReference type="OrthoDB" id="61900at2759"/>
<dbReference type="Proteomes" id="UP000325902">
    <property type="component" value="Unassembled WGS sequence"/>
</dbReference>
<comment type="caution">
    <text evidence="2">The sequence shown here is derived from an EMBL/GenBank/DDBJ whole genome shotgun (WGS) entry which is preliminary data.</text>
</comment>
<dbReference type="EMBL" id="VCHE01000055">
    <property type="protein sequence ID" value="KAB2573619.1"/>
    <property type="molecule type" value="Genomic_DNA"/>
</dbReference>